<sequence length="70" mass="7854">MDKEGFLSKYTLTAIANIITKEGLSHFVVIFKITDKHVVLGDPAKDLIIEGFIIENLIHIEKSINSDRSL</sequence>
<dbReference type="Proteomes" id="UP000247523">
    <property type="component" value="Unassembled WGS sequence"/>
</dbReference>
<dbReference type="EMBL" id="QICS01000001">
    <property type="protein sequence ID" value="PXV95716.1"/>
    <property type="molecule type" value="Genomic_DNA"/>
</dbReference>
<dbReference type="Pfam" id="PF03412">
    <property type="entry name" value="Peptidase_C39"/>
    <property type="match status" value="1"/>
</dbReference>
<evidence type="ECO:0000313" key="3">
    <source>
        <dbReference type="Proteomes" id="UP000247523"/>
    </source>
</evidence>
<comment type="caution">
    <text evidence="2">The sequence shown here is derived from an EMBL/GenBank/DDBJ whole genome shotgun (WGS) entry which is preliminary data.</text>
</comment>
<dbReference type="Gene3D" id="3.90.70.10">
    <property type="entry name" value="Cysteine proteinases"/>
    <property type="match status" value="1"/>
</dbReference>
<name>A0A318EXA9_9FIRM</name>
<dbReference type="GO" id="GO:0016020">
    <property type="term" value="C:membrane"/>
    <property type="evidence" value="ECO:0007669"/>
    <property type="project" value="InterPro"/>
</dbReference>
<dbReference type="GO" id="GO:0008233">
    <property type="term" value="F:peptidase activity"/>
    <property type="evidence" value="ECO:0007669"/>
    <property type="project" value="InterPro"/>
</dbReference>
<accession>A0A318EXA9</accession>
<feature type="domain" description="Peptidase C39" evidence="1">
    <location>
        <begin position="8"/>
        <end position="46"/>
    </location>
</feature>
<dbReference type="InterPro" id="IPR005074">
    <property type="entry name" value="Peptidase_C39"/>
</dbReference>
<reference evidence="2 3" key="1">
    <citation type="submission" date="2018-05" db="EMBL/GenBank/DDBJ databases">
        <title>Genomic Encyclopedia of Type Strains, Phase IV (KMG-IV): sequencing the most valuable type-strain genomes for metagenomic binning, comparative biology and taxonomic classification.</title>
        <authorList>
            <person name="Goeker M."/>
        </authorList>
    </citation>
    <scope>NUCLEOTIDE SEQUENCE [LARGE SCALE GENOMIC DNA]</scope>
    <source>
        <strain evidence="2 3">DSM 28816</strain>
    </source>
</reference>
<evidence type="ECO:0000313" key="2">
    <source>
        <dbReference type="EMBL" id="PXV95716.1"/>
    </source>
</evidence>
<evidence type="ECO:0000259" key="1">
    <source>
        <dbReference type="Pfam" id="PF03412"/>
    </source>
</evidence>
<dbReference type="GO" id="GO:0005524">
    <property type="term" value="F:ATP binding"/>
    <property type="evidence" value="ECO:0007669"/>
    <property type="project" value="InterPro"/>
</dbReference>
<organism evidence="2 3">
    <name type="scientific">Lachnotalea glycerini</name>
    <dbReference type="NCBI Taxonomy" id="1763509"/>
    <lineage>
        <taxon>Bacteria</taxon>
        <taxon>Bacillati</taxon>
        <taxon>Bacillota</taxon>
        <taxon>Clostridia</taxon>
        <taxon>Lachnospirales</taxon>
        <taxon>Lachnospiraceae</taxon>
        <taxon>Lachnotalea</taxon>
    </lineage>
</organism>
<protein>
    <submittedName>
        <fullName evidence="2">Peptidase C39-like protein</fullName>
    </submittedName>
</protein>
<dbReference type="GO" id="GO:0006508">
    <property type="term" value="P:proteolysis"/>
    <property type="evidence" value="ECO:0007669"/>
    <property type="project" value="InterPro"/>
</dbReference>
<gene>
    <name evidence="2" type="ORF">C8E03_101346</name>
</gene>
<proteinExistence type="predicted"/>
<dbReference type="AlphaFoldDB" id="A0A318EXA9"/>